<proteinExistence type="predicted"/>
<name>A0A6C0BV66_9ZZZZ</name>
<evidence type="ECO:0000313" key="1">
    <source>
        <dbReference type="EMBL" id="QHS95990.1"/>
    </source>
</evidence>
<organism evidence="1">
    <name type="scientific">viral metagenome</name>
    <dbReference type="NCBI Taxonomy" id="1070528"/>
    <lineage>
        <taxon>unclassified sequences</taxon>
        <taxon>metagenomes</taxon>
        <taxon>organismal metagenomes</taxon>
    </lineage>
</organism>
<sequence length="284" mass="33469">MVVVVFRFTDSKMNEIHKNGFGDLVRGLISIKQIQQIMGFELLVDMKGHFSGKFFKDHCPIIYEHDTIFKIYGNENNNLSEIKDAIQEEMNKGYNIIAITSNHYPVLDLFQDSEKKQDIIDFMKEVFTLTPEYEKYFNERCEKMGKDYDLLHYRFGDFVLVDGYNIRNINFYTNHILSNKTENTVLISDSFEIKEKILNMKTNIKVLLNKPFHSNSHMCDTHVKTNKTEQDYFDFIFDFLLVKNAKSVGTFNIYGWTSNFVLWTSMIYGIPLKILPNSHYIKNM</sequence>
<dbReference type="AlphaFoldDB" id="A0A6C0BV66"/>
<protein>
    <submittedName>
        <fullName evidence="1">Uncharacterized protein</fullName>
    </submittedName>
</protein>
<accession>A0A6C0BV66</accession>
<dbReference type="EMBL" id="MN739261">
    <property type="protein sequence ID" value="QHS95990.1"/>
    <property type="molecule type" value="Genomic_DNA"/>
</dbReference>
<reference evidence="1" key="1">
    <citation type="journal article" date="2020" name="Nature">
        <title>Giant virus diversity and host interactions through global metagenomics.</title>
        <authorList>
            <person name="Schulz F."/>
            <person name="Roux S."/>
            <person name="Paez-Espino D."/>
            <person name="Jungbluth S."/>
            <person name="Walsh D.A."/>
            <person name="Denef V.J."/>
            <person name="McMahon K.D."/>
            <person name="Konstantinidis K.T."/>
            <person name="Eloe-Fadrosh E.A."/>
            <person name="Kyrpides N.C."/>
            <person name="Woyke T."/>
        </authorList>
    </citation>
    <scope>NUCLEOTIDE SEQUENCE</scope>
    <source>
        <strain evidence="1">GVMAG-M-3300019093-7</strain>
    </source>
</reference>